<sequence>MEESLFCLCPPPPSKSNYTNVKGLEDSRYTKMPPIELSLAGYLASSQASSCRFTSKLVGKAYVAAGQASSALHTILVLQAYQADLLKDADVVRGVAPAEIKELRCSSDLALV</sequence>
<protein>
    <submittedName>
        <fullName evidence="1">Rho GTPase-activating protein 20</fullName>
    </submittedName>
</protein>
<dbReference type="EMBL" id="JACTAM010000014">
    <property type="protein sequence ID" value="KAI2657232.1"/>
    <property type="molecule type" value="Genomic_DNA"/>
</dbReference>
<name>A0ABQ8M2V1_LABRO</name>
<comment type="caution">
    <text evidence="1">The sequence shown here is derived from an EMBL/GenBank/DDBJ whole genome shotgun (WGS) entry which is preliminary data.</text>
</comment>
<dbReference type="Proteomes" id="UP000830375">
    <property type="component" value="Unassembled WGS sequence"/>
</dbReference>
<keyword evidence="2" id="KW-1185">Reference proteome</keyword>
<accession>A0ABQ8M2V1</accession>
<proteinExistence type="predicted"/>
<gene>
    <name evidence="1" type="ORF">H4Q32_021339</name>
</gene>
<reference evidence="1 2" key="1">
    <citation type="submission" date="2022-01" db="EMBL/GenBank/DDBJ databases">
        <title>A high-quality chromosome-level genome assembly of rohu carp, Labeo rohita.</title>
        <authorList>
            <person name="Arick M.A. II"/>
            <person name="Hsu C.-Y."/>
            <person name="Magbanua Z."/>
            <person name="Pechanova O."/>
            <person name="Grover C."/>
            <person name="Miller E."/>
            <person name="Thrash A."/>
            <person name="Ezzel L."/>
            <person name="Alam S."/>
            <person name="Benzie J."/>
            <person name="Hamilton M."/>
            <person name="Karsi A."/>
            <person name="Lawrence M.L."/>
            <person name="Peterson D.G."/>
        </authorList>
    </citation>
    <scope>NUCLEOTIDE SEQUENCE [LARGE SCALE GENOMIC DNA]</scope>
    <source>
        <strain evidence="2">BAU-BD-2019</strain>
        <tissue evidence="1">Blood</tissue>
    </source>
</reference>
<organism evidence="1 2">
    <name type="scientific">Labeo rohita</name>
    <name type="common">Indian major carp</name>
    <name type="synonym">Cyprinus rohita</name>
    <dbReference type="NCBI Taxonomy" id="84645"/>
    <lineage>
        <taxon>Eukaryota</taxon>
        <taxon>Metazoa</taxon>
        <taxon>Chordata</taxon>
        <taxon>Craniata</taxon>
        <taxon>Vertebrata</taxon>
        <taxon>Euteleostomi</taxon>
        <taxon>Actinopterygii</taxon>
        <taxon>Neopterygii</taxon>
        <taxon>Teleostei</taxon>
        <taxon>Ostariophysi</taxon>
        <taxon>Cypriniformes</taxon>
        <taxon>Cyprinidae</taxon>
        <taxon>Labeoninae</taxon>
        <taxon>Labeonini</taxon>
        <taxon>Labeo</taxon>
    </lineage>
</organism>
<evidence type="ECO:0000313" key="1">
    <source>
        <dbReference type="EMBL" id="KAI2657232.1"/>
    </source>
</evidence>
<evidence type="ECO:0000313" key="2">
    <source>
        <dbReference type="Proteomes" id="UP000830375"/>
    </source>
</evidence>